<gene>
    <name evidence="2" type="ORF">PG986_012377</name>
</gene>
<accession>A0ABR1PZS9</accession>
<dbReference type="EMBL" id="JAQQWE010000008">
    <property type="protein sequence ID" value="KAK7943264.1"/>
    <property type="molecule type" value="Genomic_DNA"/>
</dbReference>
<evidence type="ECO:0000256" key="1">
    <source>
        <dbReference type="SAM" id="MobiDB-lite"/>
    </source>
</evidence>
<feature type="region of interest" description="Disordered" evidence="1">
    <location>
        <begin position="119"/>
        <end position="142"/>
    </location>
</feature>
<reference evidence="2 3" key="1">
    <citation type="submission" date="2023-01" db="EMBL/GenBank/DDBJ databases">
        <title>Analysis of 21 Apiospora genomes using comparative genomics revels a genus with tremendous synthesis potential of carbohydrate active enzymes and secondary metabolites.</title>
        <authorList>
            <person name="Sorensen T."/>
        </authorList>
    </citation>
    <scope>NUCLEOTIDE SEQUENCE [LARGE SCALE GENOMIC DNA]</scope>
    <source>
        <strain evidence="2 3">CBS 24483</strain>
    </source>
</reference>
<feature type="region of interest" description="Disordered" evidence="1">
    <location>
        <begin position="39"/>
        <end position="72"/>
    </location>
</feature>
<dbReference type="GeneID" id="92081661"/>
<evidence type="ECO:0000313" key="3">
    <source>
        <dbReference type="Proteomes" id="UP001391051"/>
    </source>
</evidence>
<name>A0ABR1PZS9_9PEZI</name>
<feature type="compositionally biased region" description="Basic residues" evidence="1">
    <location>
        <begin position="203"/>
        <end position="214"/>
    </location>
</feature>
<dbReference type="Proteomes" id="UP001391051">
    <property type="component" value="Unassembled WGS sequence"/>
</dbReference>
<feature type="region of interest" description="Disordered" evidence="1">
    <location>
        <begin position="245"/>
        <end position="264"/>
    </location>
</feature>
<sequence length="264" mass="29594">MSDEHLDQSDSEVSDIVINASAMTHHDYWARAAESTPTLLSHSSRRLRGRPVSYHPSGYRTNELSPRPRPLSQRETYWDSVGNLDAPLNRISSHREHSGRISHSRRTSILRDVYQMQEEARLPEGYTPPSSSSGTEKPNRHSAASVDLIEAANQIKNAGYVGQMRRISGSGETEDDTLSAPDAIQVGRHTYVRHGSGIDRENARRRRPLRKRRKGSPEGPDMGIGHEILFFCLLLLAVSETYTQAPPEHPLRLPSPSPFERCSV</sequence>
<evidence type="ECO:0000313" key="2">
    <source>
        <dbReference type="EMBL" id="KAK7943264.1"/>
    </source>
</evidence>
<proteinExistence type="predicted"/>
<dbReference type="RefSeq" id="XP_066695295.1">
    <property type="nucleotide sequence ID" value="XM_066848599.1"/>
</dbReference>
<organism evidence="2 3">
    <name type="scientific">Apiospora aurea</name>
    <dbReference type="NCBI Taxonomy" id="335848"/>
    <lineage>
        <taxon>Eukaryota</taxon>
        <taxon>Fungi</taxon>
        <taxon>Dikarya</taxon>
        <taxon>Ascomycota</taxon>
        <taxon>Pezizomycotina</taxon>
        <taxon>Sordariomycetes</taxon>
        <taxon>Xylariomycetidae</taxon>
        <taxon>Amphisphaeriales</taxon>
        <taxon>Apiosporaceae</taxon>
        <taxon>Apiospora</taxon>
    </lineage>
</organism>
<comment type="caution">
    <text evidence="2">The sequence shown here is derived from an EMBL/GenBank/DDBJ whole genome shotgun (WGS) entry which is preliminary data.</text>
</comment>
<protein>
    <submittedName>
        <fullName evidence="2">Uncharacterized protein</fullName>
    </submittedName>
</protein>
<feature type="region of interest" description="Disordered" evidence="1">
    <location>
        <begin position="188"/>
        <end position="221"/>
    </location>
</feature>
<keyword evidence="3" id="KW-1185">Reference proteome</keyword>